<accession>A0ABQ5IZF5</accession>
<dbReference type="EMBL" id="BQNB010021362">
    <property type="protein sequence ID" value="GJU05604.1"/>
    <property type="molecule type" value="Genomic_DNA"/>
</dbReference>
<organism evidence="1 2">
    <name type="scientific">Tanacetum coccineum</name>
    <dbReference type="NCBI Taxonomy" id="301880"/>
    <lineage>
        <taxon>Eukaryota</taxon>
        <taxon>Viridiplantae</taxon>
        <taxon>Streptophyta</taxon>
        <taxon>Embryophyta</taxon>
        <taxon>Tracheophyta</taxon>
        <taxon>Spermatophyta</taxon>
        <taxon>Magnoliopsida</taxon>
        <taxon>eudicotyledons</taxon>
        <taxon>Gunneridae</taxon>
        <taxon>Pentapetalae</taxon>
        <taxon>asterids</taxon>
        <taxon>campanulids</taxon>
        <taxon>Asterales</taxon>
        <taxon>Asteraceae</taxon>
        <taxon>Asteroideae</taxon>
        <taxon>Anthemideae</taxon>
        <taxon>Anthemidinae</taxon>
        <taxon>Tanacetum</taxon>
    </lineage>
</organism>
<evidence type="ECO:0000313" key="1">
    <source>
        <dbReference type="EMBL" id="GJU05604.1"/>
    </source>
</evidence>
<name>A0ABQ5IZF5_9ASTR</name>
<proteinExistence type="predicted"/>
<keyword evidence="2" id="KW-1185">Reference proteome</keyword>
<reference evidence="1" key="1">
    <citation type="journal article" date="2022" name="Int. J. Mol. Sci.">
        <title>Draft Genome of Tanacetum Coccineum: Genomic Comparison of Closely Related Tanacetum-Family Plants.</title>
        <authorList>
            <person name="Yamashiro T."/>
            <person name="Shiraishi A."/>
            <person name="Nakayama K."/>
            <person name="Satake H."/>
        </authorList>
    </citation>
    <scope>NUCLEOTIDE SEQUENCE</scope>
</reference>
<evidence type="ECO:0000313" key="2">
    <source>
        <dbReference type="Proteomes" id="UP001151760"/>
    </source>
</evidence>
<comment type="caution">
    <text evidence="1">The sequence shown here is derived from an EMBL/GenBank/DDBJ whole genome shotgun (WGS) entry which is preliminary data.</text>
</comment>
<sequence length="100" mass="11179">MNRLMAKAKKPKLVSGSRRNRSLLSRLAPWNSGLYNVVTNSSGYLGVPKLFGVDSPSWKIECSLPSRSRCSCYLVAANVPLSRLEPLAFHLLQLPWAFLF</sequence>
<gene>
    <name evidence="1" type="ORF">Tco_1122034</name>
</gene>
<dbReference type="Proteomes" id="UP001151760">
    <property type="component" value="Unassembled WGS sequence"/>
</dbReference>
<reference evidence="1" key="2">
    <citation type="submission" date="2022-01" db="EMBL/GenBank/DDBJ databases">
        <authorList>
            <person name="Yamashiro T."/>
            <person name="Shiraishi A."/>
            <person name="Satake H."/>
            <person name="Nakayama K."/>
        </authorList>
    </citation>
    <scope>NUCLEOTIDE SEQUENCE</scope>
</reference>
<protein>
    <submittedName>
        <fullName evidence="1">Uncharacterized protein</fullName>
    </submittedName>
</protein>